<organism evidence="1 2">
    <name type="scientific">Paenibacillus solani</name>
    <dbReference type="NCBI Taxonomy" id="1705565"/>
    <lineage>
        <taxon>Bacteria</taxon>
        <taxon>Bacillati</taxon>
        <taxon>Bacillota</taxon>
        <taxon>Bacilli</taxon>
        <taxon>Bacillales</taxon>
        <taxon>Paenibacillaceae</taxon>
        <taxon>Paenibacillus</taxon>
    </lineage>
</organism>
<keyword evidence="2" id="KW-1185">Reference proteome</keyword>
<evidence type="ECO:0000313" key="2">
    <source>
        <dbReference type="Proteomes" id="UP000036932"/>
    </source>
</evidence>
<dbReference type="Proteomes" id="UP000036932">
    <property type="component" value="Unassembled WGS sequence"/>
</dbReference>
<accession>A0A0M1P678</accession>
<comment type="caution">
    <text evidence="1">The sequence shown here is derived from an EMBL/GenBank/DDBJ whole genome shotgun (WGS) entry which is preliminary data.</text>
</comment>
<reference evidence="2" key="1">
    <citation type="submission" date="2015-08" db="EMBL/GenBank/DDBJ databases">
        <title>Genome sequencing project for genomic taxonomy and phylogenomics of Bacillus-like bacteria.</title>
        <authorList>
            <person name="Liu B."/>
            <person name="Wang J."/>
            <person name="Zhu Y."/>
            <person name="Liu G."/>
            <person name="Chen Q."/>
            <person name="Chen Z."/>
            <person name="Lan J."/>
            <person name="Che J."/>
            <person name="Ge C."/>
            <person name="Shi H."/>
            <person name="Pan Z."/>
            <person name="Liu X."/>
        </authorList>
    </citation>
    <scope>NUCLEOTIDE SEQUENCE [LARGE SCALE GENOMIC DNA]</scope>
    <source>
        <strain evidence="2">FJAT-22460</strain>
    </source>
</reference>
<dbReference type="PATRIC" id="fig|1705565.3.peg.4559"/>
<name>A0A0M1P678_9BACL</name>
<protein>
    <submittedName>
        <fullName evidence="1">Uncharacterized protein</fullName>
    </submittedName>
</protein>
<dbReference type="OrthoDB" id="2828115at2"/>
<evidence type="ECO:0000313" key="1">
    <source>
        <dbReference type="EMBL" id="KOR89902.1"/>
    </source>
</evidence>
<dbReference type="RefSeq" id="WP_053492739.1">
    <property type="nucleotide sequence ID" value="NZ_LIUT01000001.1"/>
</dbReference>
<gene>
    <name evidence="1" type="ORF">AM231_12675</name>
</gene>
<dbReference type="EMBL" id="LIUT01000001">
    <property type="protein sequence ID" value="KOR89902.1"/>
    <property type="molecule type" value="Genomic_DNA"/>
</dbReference>
<sequence>MLTIHASKQETITLDDKEFFFLAGIIGSDRLLGVEDPFAGYLTEEIAVEWEKAKQSLLSKQYLIQEDGGELSIPPEVFSRVAIAGLAERACWLKYENQDTAFEGYLHVTDERVIQVRRSGEDNRRYMLNELGTIEETCDQLVKDLALSEQNWGDIPALLLSRKEFGDIYTTASKQNSGDISDRLARLTDDAEGSIALAKCMKNKVSSGELQLSIWNGTSWESQNAAFIVNESMNWLLRMSLEGDQDWLTAAPATKEQFRHMLLMWLKQ</sequence>
<proteinExistence type="predicted"/>
<dbReference type="AlphaFoldDB" id="A0A0M1P678"/>